<comment type="similarity">
    <text evidence="1">Belongs to the protein prenyltransferase subunit alpha family.</text>
</comment>
<dbReference type="SUPFAM" id="SSF48439">
    <property type="entry name" value="Protein prenylyltransferase"/>
    <property type="match status" value="1"/>
</dbReference>
<dbReference type="GO" id="GO:0008318">
    <property type="term" value="F:protein prenyltransferase activity"/>
    <property type="evidence" value="ECO:0007669"/>
    <property type="project" value="InterPro"/>
</dbReference>
<organism evidence="5 6">
    <name type="scientific">Didymosphaeria variabile</name>
    <dbReference type="NCBI Taxonomy" id="1932322"/>
    <lineage>
        <taxon>Eukaryota</taxon>
        <taxon>Fungi</taxon>
        <taxon>Dikarya</taxon>
        <taxon>Ascomycota</taxon>
        <taxon>Pezizomycotina</taxon>
        <taxon>Dothideomycetes</taxon>
        <taxon>Pleosporomycetidae</taxon>
        <taxon>Pleosporales</taxon>
        <taxon>Massarineae</taxon>
        <taxon>Didymosphaeriaceae</taxon>
        <taxon>Didymosphaeria</taxon>
    </lineage>
</organism>
<dbReference type="Proteomes" id="UP001140513">
    <property type="component" value="Unassembled WGS sequence"/>
</dbReference>
<keyword evidence="6" id="KW-1185">Reference proteome</keyword>
<evidence type="ECO:0000256" key="2">
    <source>
        <dbReference type="ARBA" id="ARBA00022602"/>
    </source>
</evidence>
<evidence type="ECO:0000313" key="6">
    <source>
        <dbReference type="Proteomes" id="UP001140513"/>
    </source>
</evidence>
<evidence type="ECO:0000256" key="1">
    <source>
        <dbReference type="ARBA" id="ARBA00006734"/>
    </source>
</evidence>
<dbReference type="PANTHER" id="PTHR11129:SF3">
    <property type="entry name" value="PROTEIN PRENYLTRANSFERASE ALPHA SUBUNIT REPEAT-CONTAINING PROTEIN 1"/>
    <property type="match status" value="1"/>
</dbReference>
<dbReference type="OrthoDB" id="5358702at2759"/>
<dbReference type="InterPro" id="IPR002088">
    <property type="entry name" value="Prenyl_trans_a"/>
</dbReference>
<evidence type="ECO:0000256" key="4">
    <source>
        <dbReference type="ARBA" id="ARBA00022737"/>
    </source>
</evidence>
<accession>A0A9W8XTV6</accession>
<evidence type="ECO:0000256" key="3">
    <source>
        <dbReference type="ARBA" id="ARBA00022679"/>
    </source>
</evidence>
<dbReference type="Pfam" id="PF01239">
    <property type="entry name" value="PPTA"/>
    <property type="match status" value="1"/>
</dbReference>
<name>A0A9W8XTV6_9PLEO</name>
<evidence type="ECO:0008006" key="7">
    <source>
        <dbReference type="Google" id="ProtNLM"/>
    </source>
</evidence>
<dbReference type="GO" id="GO:0005737">
    <property type="term" value="C:cytoplasm"/>
    <property type="evidence" value="ECO:0007669"/>
    <property type="project" value="TreeGrafter"/>
</dbReference>
<dbReference type="EMBL" id="JAPEUX010000002">
    <property type="protein sequence ID" value="KAJ4357723.1"/>
    <property type="molecule type" value="Genomic_DNA"/>
</dbReference>
<dbReference type="GeneID" id="80905829"/>
<dbReference type="Gene3D" id="1.25.40.120">
    <property type="entry name" value="Protein prenylyltransferase"/>
    <property type="match status" value="1"/>
</dbReference>
<keyword evidence="4" id="KW-0677">Repeat</keyword>
<proteinExistence type="inferred from homology"/>
<sequence>MSFPPTQQSQLQELAYSTLNNYFTNHSHETLEIEILPPALLPEHSLILEDGANLGVPKKTLALAFAHARHRFFLYKNSEVIEERRCAHQATRIMLLFDPEHLTAANFRKSHFLFNSENLPAADHRRWQFQRREELNECFVNAVWDELRFMNSILTSPLHRQSKSPTLWAHRAWWLECAFSMLPQSCDDVSAFFMAELEAVMKSGERHPKNYYAWLYARKAVRMEMSRVGEVRGHAFASVAADKVMAWCKAHPSDISGFSFLEWLIPLVDGEPEVARVVESVVEYAMNIRLANESLWTFVRISLVRCPVRSGSKEKILRSLNEYVATWEKADGGGAFLERVRETRDWVAREGGQNDVPSASFKQDAGLE</sequence>
<evidence type="ECO:0000313" key="5">
    <source>
        <dbReference type="EMBL" id="KAJ4357723.1"/>
    </source>
</evidence>
<gene>
    <name evidence="5" type="ORF">N0V89_002299</name>
</gene>
<dbReference type="PANTHER" id="PTHR11129">
    <property type="entry name" value="PROTEIN FARNESYLTRANSFERASE ALPHA SUBUNIT/RAB GERANYLGERANYL TRANSFERASE ALPHA SUBUNIT"/>
    <property type="match status" value="1"/>
</dbReference>
<keyword evidence="3" id="KW-0808">Transferase</keyword>
<protein>
    <recommendedName>
        <fullName evidence="7">Protein prenylyltransferase</fullName>
    </recommendedName>
</protein>
<dbReference type="RefSeq" id="XP_056074582.1">
    <property type="nucleotide sequence ID" value="XM_056211109.1"/>
</dbReference>
<reference evidence="5" key="1">
    <citation type="submission" date="2022-10" db="EMBL/GenBank/DDBJ databases">
        <title>Tapping the CABI collections for fungal endophytes: first genome assemblies for Collariella, Neodidymelliopsis, Ascochyta clinopodiicola, Didymella pomorum, Didymosphaeria variabile, Neocosmospora piperis and Neocucurbitaria cava.</title>
        <authorList>
            <person name="Hill R."/>
        </authorList>
    </citation>
    <scope>NUCLEOTIDE SEQUENCE</scope>
    <source>
        <strain evidence="5">IMI 356815</strain>
    </source>
</reference>
<comment type="caution">
    <text evidence="5">The sequence shown here is derived from an EMBL/GenBank/DDBJ whole genome shotgun (WGS) entry which is preliminary data.</text>
</comment>
<dbReference type="AlphaFoldDB" id="A0A9W8XTV6"/>
<keyword evidence="2" id="KW-0637">Prenyltransferase</keyword>